<dbReference type="PROSITE" id="PS50045">
    <property type="entry name" value="SIGMA54_INTERACT_4"/>
    <property type="match status" value="1"/>
</dbReference>
<keyword evidence="5" id="KW-0804">Transcription</keyword>
<dbReference type="PROSITE" id="PS50112">
    <property type="entry name" value="PAS"/>
    <property type="match status" value="1"/>
</dbReference>
<dbReference type="SUPFAM" id="SSF55785">
    <property type="entry name" value="PYP-like sensor domain (PAS domain)"/>
    <property type="match status" value="1"/>
</dbReference>
<dbReference type="PANTHER" id="PTHR32071:SF57">
    <property type="entry name" value="C4-DICARBOXYLATE TRANSPORT TRANSCRIPTIONAL REGULATORY PROTEIN DCTD"/>
    <property type="match status" value="1"/>
</dbReference>
<evidence type="ECO:0000256" key="5">
    <source>
        <dbReference type="ARBA" id="ARBA00023163"/>
    </source>
</evidence>
<dbReference type="Gene3D" id="1.10.10.60">
    <property type="entry name" value="Homeodomain-like"/>
    <property type="match status" value="1"/>
</dbReference>
<dbReference type="CDD" id="cd00130">
    <property type="entry name" value="PAS"/>
    <property type="match status" value="1"/>
</dbReference>
<keyword evidence="3" id="KW-0805">Transcription regulation</keyword>
<dbReference type="Pfam" id="PF00989">
    <property type="entry name" value="PAS"/>
    <property type="match status" value="1"/>
</dbReference>
<sequence>MENSTDQLSVIDESDLQSELQVIHWMVPPHFVVYDNHSIHDILEIMQYKNNDLIVIDQDHVVLGVITQQMVNRLYLEGISPNQKLEVAWLEISPTIFPDTSILHIPFNEQVIPVVNQNDKLVGSISTREMFVAQEFLISSIQHNVNVIDIILDIAYEGVALVDRNGFIVKMNQAYRNFLGIISEDVIGKHVTEVIDNTELHLTAKTGIPQRGKVQVIQGQKMIVHRIPIWQNNELIGAIGMLIFEGVSELYRILENATQASKEDSPFSFISEEKKKIEVTPLNTFDRILGVSDEINACKRLSKKAARTNATVLITGETGTGKEVFAQAIHQSSGRSQGPFVAINCAAIPENLLESELFGYVEGAFTGAKKGGSQGKFELANGGTIFLDEIGDMPKHMQTKILRVLEERKVMKVGGNQEVPVNVRVIAATHQALLEKVKAGSFREDLYYRLNVIELEIPPLRRRRSDIPILFAYYLKQFSLENKVEVKKVDPTAMEKVMSYDWPGNIRQLINTVEQLSVLVDGQIIKTIHLPAAIRDQQKVMVGQPLKVERIEKEKLTIEQMLEEVGGNKSEAAKRLGIHRTTLHKKMKQYNLK</sequence>
<evidence type="ECO:0000256" key="2">
    <source>
        <dbReference type="ARBA" id="ARBA00022840"/>
    </source>
</evidence>
<evidence type="ECO:0000259" key="9">
    <source>
        <dbReference type="PROSITE" id="PS51371"/>
    </source>
</evidence>
<dbReference type="AlphaFoldDB" id="A0A9X2A4X7"/>
<dbReference type="SUPFAM" id="SSF52540">
    <property type="entry name" value="P-loop containing nucleoside triphosphate hydrolases"/>
    <property type="match status" value="1"/>
</dbReference>
<dbReference type="InterPro" id="IPR046342">
    <property type="entry name" value="CBS_dom_sf"/>
</dbReference>
<dbReference type="Gene3D" id="3.10.580.10">
    <property type="entry name" value="CBS-domain"/>
    <property type="match status" value="1"/>
</dbReference>
<dbReference type="Pfam" id="PF25601">
    <property type="entry name" value="AAA_lid_14"/>
    <property type="match status" value="1"/>
</dbReference>
<feature type="domain" description="PAS" evidence="8">
    <location>
        <begin position="144"/>
        <end position="195"/>
    </location>
</feature>
<proteinExistence type="predicted"/>
<dbReference type="Pfam" id="PF02954">
    <property type="entry name" value="HTH_8"/>
    <property type="match status" value="1"/>
</dbReference>
<dbReference type="PROSITE" id="PS00676">
    <property type="entry name" value="SIGMA54_INTERACT_2"/>
    <property type="match status" value="1"/>
</dbReference>
<dbReference type="InterPro" id="IPR025662">
    <property type="entry name" value="Sigma_54_int_dom_ATP-bd_1"/>
</dbReference>
<dbReference type="Gene3D" id="1.10.8.60">
    <property type="match status" value="1"/>
</dbReference>
<dbReference type="InterPro" id="IPR058031">
    <property type="entry name" value="AAA_lid_NorR"/>
</dbReference>
<dbReference type="SMART" id="SM00382">
    <property type="entry name" value="AAA"/>
    <property type="match status" value="1"/>
</dbReference>
<feature type="domain" description="Sigma-54 factor interaction" evidence="7">
    <location>
        <begin position="288"/>
        <end position="518"/>
    </location>
</feature>
<keyword evidence="2" id="KW-0067">ATP-binding</keyword>
<dbReference type="GO" id="GO:0043565">
    <property type="term" value="F:sequence-specific DNA binding"/>
    <property type="evidence" value="ECO:0007669"/>
    <property type="project" value="InterPro"/>
</dbReference>
<dbReference type="InterPro" id="IPR000014">
    <property type="entry name" value="PAS"/>
</dbReference>
<gene>
    <name evidence="10" type="ORF">MF646_07560</name>
</gene>
<dbReference type="Pfam" id="PF00158">
    <property type="entry name" value="Sigma54_activat"/>
    <property type="match status" value="1"/>
</dbReference>
<name>A0A9X2A4X7_9BACI</name>
<dbReference type="SUPFAM" id="SSF54631">
    <property type="entry name" value="CBS-domain pair"/>
    <property type="match status" value="1"/>
</dbReference>
<dbReference type="PROSITE" id="PS00688">
    <property type="entry name" value="SIGMA54_INTERACT_3"/>
    <property type="match status" value="1"/>
</dbReference>
<dbReference type="PANTHER" id="PTHR32071">
    <property type="entry name" value="TRANSCRIPTIONAL REGULATORY PROTEIN"/>
    <property type="match status" value="1"/>
</dbReference>
<evidence type="ECO:0000259" key="7">
    <source>
        <dbReference type="PROSITE" id="PS50045"/>
    </source>
</evidence>
<dbReference type="FunFam" id="3.40.50.300:FF:000006">
    <property type="entry name" value="DNA-binding transcriptional regulator NtrC"/>
    <property type="match status" value="1"/>
</dbReference>
<evidence type="ECO:0000313" key="11">
    <source>
        <dbReference type="Proteomes" id="UP001139150"/>
    </source>
</evidence>
<dbReference type="InterPro" id="IPR025943">
    <property type="entry name" value="Sigma_54_int_dom_ATP-bd_2"/>
</dbReference>
<keyword evidence="4" id="KW-0238">DNA-binding</keyword>
<dbReference type="SMART" id="SM00091">
    <property type="entry name" value="PAS"/>
    <property type="match status" value="1"/>
</dbReference>
<dbReference type="Gene3D" id="3.40.50.300">
    <property type="entry name" value="P-loop containing nucleotide triphosphate hydrolases"/>
    <property type="match status" value="1"/>
</dbReference>
<keyword evidence="1" id="KW-0547">Nucleotide-binding</keyword>
<dbReference type="PROSITE" id="PS00675">
    <property type="entry name" value="SIGMA54_INTERACT_1"/>
    <property type="match status" value="1"/>
</dbReference>
<evidence type="ECO:0000259" key="8">
    <source>
        <dbReference type="PROSITE" id="PS50112"/>
    </source>
</evidence>
<dbReference type="SUPFAM" id="SSF46689">
    <property type="entry name" value="Homeodomain-like"/>
    <property type="match status" value="1"/>
</dbReference>
<evidence type="ECO:0000256" key="4">
    <source>
        <dbReference type="ARBA" id="ARBA00023125"/>
    </source>
</evidence>
<comment type="caution">
    <text evidence="10">The sequence shown here is derived from an EMBL/GenBank/DDBJ whole genome shotgun (WGS) entry which is preliminary data.</text>
</comment>
<dbReference type="InterPro" id="IPR000644">
    <property type="entry name" value="CBS_dom"/>
</dbReference>
<dbReference type="Gene3D" id="3.30.450.20">
    <property type="entry name" value="PAS domain"/>
    <property type="match status" value="1"/>
</dbReference>
<dbReference type="InterPro" id="IPR009057">
    <property type="entry name" value="Homeodomain-like_sf"/>
</dbReference>
<dbReference type="PROSITE" id="PS51371">
    <property type="entry name" value="CBS"/>
    <property type="match status" value="1"/>
</dbReference>
<dbReference type="Pfam" id="PF00571">
    <property type="entry name" value="CBS"/>
    <property type="match status" value="1"/>
</dbReference>
<dbReference type="InterPro" id="IPR002078">
    <property type="entry name" value="Sigma_54_int"/>
</dbReference>
<dbReference type="GO" id="GO:0006355">
    <property type="term" value="P:regulation of DNA-templated transcription"/>
    <property type="evidence" value="ECO:0007669"/>
    <property type="project" value="InterPro"/>
</dbReference>
<evidence type="ECO:0000313" key="10">
    <source>
        <dbReference type="EMBL" id="MCL7746978.1"/>
    </source>
</evidence>
<dbReference type="InterPro" id="IPR013767">
    <property type="entry name" value="PAS_fold"/>
</dbReference>
<dbReference type="InterPro" id="IPR002197">
    <property type="entry name" value="HTH_Fis"/>
</dbReference>
<keyword evidence="6" id="KW-0129">CBS domain</keyword>
<evidence type="ECO:0000256" key="1">
    <source>
        <dbReference type="ARBA" id="ARBA00022741"/>
    </source>
</evidence>
<dbReference type="NCBIfam" id="TIGR00229">
    <property type="entry name" value="sensory_box"/>
    <property type="match status" value="1"/>
</dbReference>
<organism evidence="10 11">
    <name type="scientific">Halalkalibacter alkaliphilus</name>
    <dbReference type="NCBI Taxonomy" id="2917993"/>
    <lineage>
        <taxon>Bacteria</taxon>
        <taxon>Bacillati</taxon>
        <taxon>Bacillota</taxon>
        <taxon>Bacilli</taxon>
        <taxon>Bacillales</taxon>
        <taxon>Bacillaceae</taxon>
        <taxon>Halalkalibacter</taxon>
    </lineage>
</organism>
<dbReference type="Proteomes" id="UP001139150">
    <property type="component" value="Unassembled WGS sequence"/>
</dbReference>
<dbReference type="InterPro" id="IPR025944">
    <property type="entry name" value="Sigma_54_int_dom_CS"/>
</dbReference>
<feature type="domain" description="CBS" evidence="9">
    <location>
        <begin position="26"/>
        <end position="81"/>
    </location>
</feature>
<keyword evidence="11" id="KW-1185">Reference proteome</keyword>
<dbReference type="InterPro" id="IPR035965">
    <property type="entry name" value="PAS-like_dom_sf"/>
</dbReference>
<reference evidence="10" key="1">
    <citation type="submission" date="2022-02" db="EMBL/GenBank/DDBJ databases">
        <title>Halalkalibacter sp. nov. isolated from Lonar Lake, India.</title>
        <authorList>
            <person name="Joshi A."/>
            <person name="Thite S."/>
            <person name="Lodha T."/>
        </authorList>
    </citation>
    <scope>NUCLEOTIDE SEQUENCE</scope>
    <source>
        <strain evidence="10">MEB205</strain>
    </source>
</reference>
<dbReference type="CDD" id="cd00009">
    <property type="entry name" value="AAA"/>
    <property type="match status" value="1"/>
</dbReference>
<dbReference type="PRINTS" id="PR01590">
    <property type="entry name" value="HTHFIS"/>
</dbReference>
<accession>A0A9X2A4X7</accession>
<evidence type="ECO:0000256" key="3">
    <source>
        <dbReference type="ARBA" id="ARBA00023015"/>
    </source>
</evidence>
<dbReference type="EMBL" id="JAKRYL010000006">
    <property type="protein sequence ID" value="MCL7746978.1"/>
    <property type="molecule type" value="Genomic_DNA"/>
</dbReference>
<evidence type="ECO:0000256" key="6">
    <source>
        <dbReference type="PROSITE-ProRule" id="PRU00703"/>
    </source>
</evidence>
<dbReference type="InterPro" id="IPR027417">
    <property type="entry name" value="P-loop_NTPase"/>
</dbReference>
<dbReference type="InterPro" id="IPR003593">
    <property type="entry name" value="AAA+_ATPase"/>
</dbReference>
<dbReference type="GO" id="GO:0005524">
    <property type="term" value="F:ATP binding"/>
    <property type="evidence" value="ECO:0007669"/>
    <property type="project" value="UniProtKB-KW"/>
</dbReference>
<dbReference type="RefSeq" id="WP_250095886.1">
    <property type="nucleotide sequence ID" value="NZ_JAKRYL010000006.1"/>
</dbReference>
<protein>
    <submittedName>
        <fullName evidence="10">Sigma 54-interacting transcriptional regulator</fullName>
    </submittedName>
</protein>